<dbReference type="InterPro" id="IPR037104">
    <property type="entry name" value="Annexin_sf"/>
</dbReference>
<dbReference type="GO" id="GO:0005509">
    <property type="term" value="F:calcium ion binding"/>
    <property type="evidence" value="ECO:0007669"/>
    <property type="project" value="InterPro"/>
</dbReference>
<dbReference type="EMBL" id="CAXDID020000187">
    <property type="protein sequence ID" value="CAL6051118.1"/>
    <property type="molecule type" value="Genomic_DNA"/>
</dbReference>
<comment type="similarity">
    <text evidence="1">Belongs to the annexin family.</text>
</comment>
<evidence type="ECO:0000256" key="1">
    <source>
        <dbReference type="ARBA" id="ARBA00007831"/>
    </source>
</evidence>
<reference evidence="4" key="1">
    <citation type="submission" date="2023-06" db="EMBL/GenBank/DDBJ databases">
        <authorList>
            <person name="Kurt Z."/>
        </authorList>
    </citation>
    <scope>NUCLEOTIDE SEQUENCE</scope>
</reference>
<dbReference type="PRINTS" id="PR00196">
    <property type="entry name" value="ANNEXIN"/>
</dbReference>
<dbReference type="GO" id="GO:0005886">
    <property type="term" value="C:plasma membrane"/>
    <property type="evidence" value="ECO:0007669"/>
    <property type="project" value="TreeGrafter"/>
</dbReference>
<organism evidence="4">
    <name type="scientific">Hexamita inflata</name>
    <dbReference type="NCBI Taxonomy" id="28002"/>
    <lineage>
        <taxon>Eukaryota</taxon>
        <taxon>Metamonada</taxon>
        <taxon>Diplomonadida</taxon>
        <taxon>Hexamitidae</taxon>
        <taxon>Hexamitinae</taxon>
        <taxon>Hexamita</taxon>
    </lineage>
</organism>
<comment type="caution">
    <text evidence="4">The sequence shown here is derived from an EMBL/GenBank/DDBJ whole genome shotgun (WGS) entry which is preliminary data.</text>
</comment>
<evidence type="ECO:0000313" key="5">
    <source>
        <dbReference type="EMBL" id="CAI9963829.1"/>
    </source>
</evidence>
<dbReference type="SMART" id="SM00335">
    <property type="entry name" value="ANX"/>
    <property type="match status" value="4"/>
</dbReference>
<proteinExistence type="inferred from homology"/>
<dbReference type="GO" id="GO:0005544">
    <property type="term" value="F:calcium-dependent phospholipid binding"/>
    <property type="evidence" value="ECO:0007669"/>
    <property type="project" value="InterPro"/>
</dbReference>
<sequence length="314" mass="34673">MFRPSPQLSGSRGEAEVSVLAGEIRKALKGAGTDEEKLIHIASTHNFVERALIYKAFSAQFGLNLDKELKRELAGNIENLIVGVYMDRHEFWAQQIHEAIKGAGTDEKKLIALVIMMSDDDTQKVSAFYRSLYNKDMFAAIDSDVSGSADWARLVKAWMKGQNNASMSAEVAADSLHKAAQGNGTDEDVFISILCNMSAQNFRDVTAVYQKKFGKTLRETIVKEFTGKSEFAYLLCHDYLVNPAEAVASLLKQSMKGAGTNDELLVNTTVLFSDYFRGAAIATSYKKFGDLAKDIKVDLTGKYETAMLAMWGLK</sequence>
<dbReference type="PANTHER" id="PTHR10502">
    <property type="entry name" value="ANNEXIN"/>
    <property type="match status" value="1"/>
</dbReference>
<reference evidence="6 9" key="2">
    <citation type="submission" date="2024-07" db="EMBL/GenBank/DDBJ databases">
        <authorList>
            <person name="Akdeniz Z."/>
        </authorList>
    </citation>
    <scope>NUCLEOTIDE SEQUENCE [LARGE SCALE GENOMIC DNA]</scope>
</reference>
<dbReference type="SUPFAM" id="SSF47874">
    <property type="entry name" value="Annexin"/>
    <property type="match status" value="1"/>
</dbReference>
<accession>A0AA86QCR2</accession>
<evidence type="ECO:0000313" key="8">
    <source>
        <dbReference type="EMBL" id="CAL6051118.1"/>
    </source>
</evidence>
<dbReference type="Gene3D" id="1.10.220.10">
    <property type="entry name" value="Annexin"/>
    <property type="match status" value="4"/>
</dbReference>
<dbReference type="AlphaFoldDB" id="A0AA86QCR2"/>
<evidence type="ECO:0000313" key="9">
    <source>
        <dbReference type="Proteomes" id="UP001642409"/>
    </source>
</evidence>
<evidence type="ECO:0000313" key="4">
    <source>
        <dbReference type="EMBL" id="CAI9955583.1"/>
    </source>
</evidence>
<dbReference type="Proteomes" id="UP001642409">
    <property type="component" value="Unassembled WGS sequence"/>
</dbReference>
<dbReference type="EMBL" id="CATOUU010000970">
    <property type="protein sequence ID" value="CAI9963829.1"/>
    <property type="molecule type" value="Genomic_DNA"/>
</dbReference>
<protein>
    <submittedName>
        <fullName evidence="4">Annexin</fullName>
    </submittedName>
</protein>
<dbReference type="GO" id="GO:0005737">
    <property type="term" value="C:cytoplasm"/>
    <property type="evidence" value="ECO:0007669"/>
    <property type="project" value="TreeGrafter"/>
</dbReference>
<evidence type="ECO:0000256" key="3">
    <source>
        <dbReference type="ARBA" id="ARBA00023216"/>
    </source>
</evidence>
<dbReference type="InterPro" id="IPR001464">
    <property type="entry name" value="Annexin"/>
</dbReference>
<dbReference type="EMBL" id="CATOUU010000865">
    <property type="protein sequence ID" value="CAI9955583.1"/>
    <property type="molecule type" value="Genomic_DNA"/>
</dbReference>
<dbReference type="Pfam" id="PF00191">
    <property type="entry name" value="Annexin"/>
    <property type="match status" value="3"/>
</dbReference>
<name>A0AA86QCR2_9EUKA</name>
<keyword evidence="9" id="KW-1185">Reference proteome</keyword>
<evidence type="ECO:0000313" key="6">
    <source>
        <dbReference type="EMBL" id="CAL5979268.1"/>
    </source>
</evidence>
<evidence type="ECO:0000313" key="7">
    <source>
        <dbReference type="EMBL" id="CAL6045107.1"/>
    </source>
</evidence>
<gene>
    <name evidence="7" type="ORF">HINF_LOCUS40881</name>
    <name evidence="4" type="ORF">HINF_LOCUS43228</name>
    <name evidence="8" type="ORF">HINF_LOCUS44214</name>
    <name evidence="5" type="ORF">HINF_LOCUS51474</name>
    <name evidence="6" type="ORF">HINF_LOCUS5415</name>
</gene>
<dbReference type="PROSITE" id="PS51897">
    <property type="entry name" value="ANNEXIN_2"/>
    <property type="match status" value="4"/>
</dbReference>
<dbReference type="EMBL" id="CAXDID020000162">
    <property type="protein sequence ID" value="CAL6045107.1"/>
    <property type="molecule type" value="Genomic_DNA"/>
</dbReference>
<dbReference type="EMBL" id="CAXDID020000010">
    <property type="protein sequence ID" value="CAL5979268.1"/>
    <property type="molecule type" value="Genomic_DNA"/>
</dbReference>
<dbReference type="GO" id="GO:0001786">
    <property type="term" value="F:phosphatidylserine binding"/>
    <property type="evidence" value="ECO:0007669"/>
    <property type="project" value="TreeGrafter"/>
</dbReference>
<keyword evidence="2" id="KW-0677">Repeat</keyword>
<dbReference type="InterPro" id="IPR018502">
    <property type="entry name" value="Annexin_repeat"/>
</dbReference>
<evidence type="ECO:0000256" key="2">
    <source>
        <dbReference type="ARBA" id="ARBA00022737"/>
    </source>
</evidence>
<keyword evidence="3" id="KW-0041">Annexin</keyword>
<dbReference type="PANTHER" id="PTHR10502:SF102">
    <property type="entry name" value="ANNEXIN B11"/>
    <property type="match status" value="1"/>
</dbReference>